<dbReference type="HOGENOM" id="CLU_1732194_0_0_1"/>
<reference evidence="1 2" key="1">
    <citation type="journal article" date="2011" name="PLoS Pathog.">
        <title>Endophytic Life Strategies Decoded by Genome and Transcriptome Analyses of the Mutualistic Root Symbiont Piriformospora indica.</title>
        <authorList>
            <person name="Zuccaro A."/>
            <person name="Lahrmann U."/>
            <person name="Guldener U."/>
            <person name="Langen G."/>
            <person name="Pfiffi S."/>
            <person name="Biedenkopf D."/>
            <person name="Wong P."/>
            <person name="Samans B."/>
            <person name="Grimm C."/>
            <person name="Basiewicz M."/>
            <person name="Murat C."/>
            <person name="Martin F."/>
            <person name="Kogel K.H."/>
        </authorList>
    </citation>
    <scope>NUCLEOTIDE SEQUENCE [LARGE SCALE GENOMIC DNA]</scope>
    <source>
        <strain evidence="1 2">DSM 11827</strain>
    </source>
</reference>
<evidence type="ECO:0000313" key="1">
    <source>
        <dbReference type="EMBL" id="CCA75059.1"/>
    </source>
</evidence>
<name>G4TUR6_SERID</name>
<dbReference type="AlphaFoldDB" id="G4TUR6"/>
<organism evidence="1 2">
    <name type="scientific">Serendipita indica (strain DSM 11827)</name>
    <name type="common">Root endophyte fungus</name>
    <name type="synonym">Piriformospora indica</name>
    <dbReference type="NCBI Taxonomy" id="1109443"/>
    <lineage>
        <taxon>Eukaryota</taxon>
        <taxon>Fungi</taxon>
        <taxon>Dikarya</taxon>
        <taxon>Basidiomycota</taxon>
        <taxon>Agaricomycotina</taxon>
        <taxon>Agaricomycetes</taxon>
        <taxon>Sebacinales</taxon>
        <taxon>Serendipitaceae</taxon>
        <taxon>Serendipita</taxon>
    </lineage>
</organism>
<evidence type="ECO:0000313" key="2">
    <source>
        <dbReference type="Proteomes" id="UP000007148"/>
    </source>
</evidence>
<sequence>MTSVESIIVLAYYACLLPCTLKVRDGNILDNEEWGRRHMNGYLATVNTRTSWPTRIVDNTYPDRLALYKCHQTCFCSEAHYEDVYTLACYIKLIKAAILLPQCPKCWLEPPNPTLKVRNTVAKPNGGAWQRRPSKNLVRAHISISITYSSL</sequence>
<comment type="caution">
    <text evidence="1">The sequence shown here is derived from an EMBL/GenBank/DDBJ whole genome shotgun (WGS) entry which is preliminary data.</text>
</comment>
<keyword evidence="2" id="KW-1185">Reference proteome</keyword>
<accession>G4TUR6</accession>
<proteinExistence type="predicted"/>
<protein>
    <submittedName>
        <fullName evidence="1">Uncharacterized protein</fullName>
    </submittedName>
</protein>
<gene>
    <name evidence="1" type="ORF">PIIN_09044</name>
</gene>
<dbReference type="EMBL" id="CAFZ01000392">
    <property type="protein sequence ID" value="CCA75059.1"/>
    <property type="molecule type" value="Genomic_DNA"/>
</dbReference>
<dbReference type="Proteomes" id="UP000007148">
    <property type="component" value="Unassembled WGS sequence"/>
</dbReference>
<dbReference type="InParanoid" id="G4TUR6"/>